<evidence type="ECO:0000256" key="10">
    <source>
        <dbReference type="ARBA" id="ARBA00039580"/>
    </source>
</evidence>
<feature type="transmembrane region" description="Helical" evidence="11">
    <location>
        <begin position="240"/>
        <end position="259"/>
    </location>
</feature>
<evidence type="ECO:0000259" key="12">
    <source>
        <dbReference type="PROSITE" id="PS50928"/>
    </source>
</evidence>
<dbReference type="PROSITE" id="PS50928">
    <property type="entry name" value="ABC_TM1"/>
    <property type="match status" value="1"/>
</dbReference>
<evidence type="ECO:0000313" key="13">
    <source>
        <dbReference type="EMBL" id="SNB72474.1"/>
    </source>
</evidence>
<name>A0A212RJA0_9PROT</name>
<evidence type="ECO:0000256" key="2">
    <source>
        <dbReference type="ARBA" id="ARBA00007069"/>
    </source>
</evidence>
<comment type="similarity">
    <text evidence="2">Belongs to the binding-protein-dependent transport system permease family. CysTW subfamily.</text>
</comment>
<keyword evidence="8 11" id="KW-0472">Membrane</keyword>
<feature type="transmembrane region" description="Helical" evidence="11">
    <location>
        <begin position="104"/>
        <end position="130"/>
    </location>
</feature>
<evidence type="ECO:0000256" key="8">
    <source>
        <dbReference type="ARBA" id="ARBA00023136"/>
    </source>
</evidence>
<evidence type="ECO:0000256" key="9">
    <source>
        <dbReference type="ARBA" id="ARBA00037216"/>
    </source>
</evidence>
<keyword evidence="6 11" id="KW-0812">Transmembrane</keyword>
<evidence type="ECO:0000256" key="6">
    <source>
        <dbReference type="ARBA" id="ARBA00022692"/>
    </source>
</evidence>
<evidence type="ECO:0000256" key="11">
    <source>
        <dbReference type="RuleBase" id="RU363032"/>
    </source>
</evidence>
<dbReference type="Pfam" id="PF00528">
    <property type="entry name" value="BPD_transp_1"/>
    <property type="match status" value="1"/>
</dbReference>
<sequence length="264" mass="28473">MRARPFDWRKTPGIAPFAAFAIIFLYAPLVVLVIYAFNANNVVTIWTSFSLKWFGVAIQDQAIRDATFNSIVVAVASTILATIIATLGALGLERGPNFRGRGTAIGLVGLPLVVPEIVTAVTTLVFFSGIGLNLGLFNLIIAHTVFCIPFAMLPIQARLKEMPAGVEEAARDLYADERRLFMKVTLPLLAPGIMSGAMLAFVTSLDDFIISLMLAGAGTTTLPVYIYSMLRVGVTPEINAISTLLLLLSLIFVVAALLLTRKRS</sequence>
<dbReference type="GO" id="GO:0005886">
    <property type="term" value="C:plasma membrane"/>
    <property type="evidence" value="ECO:0007669"/>
    <property type="project" value="UniProtKB-SubCell"/>
</dbReference>
<feature type="transmembrane region" description="Helical" evidence="11">
    <location>
        <begin position="180"/>
        <end position="202"/>
    </location>
</feature>
<evidence type="ECO:0000313" key="14">
    <source>
        <dbReference type="Proteomes" id="UP000197065"/>
    </source>
</evidence>
<dbReference type="InterPro" id="IPR035906">
    <property type="entry name" value="MetI-like_sf"/>
</dbReference>
<dbReference type="PANTHER" id="PTHR43848:SF5">
    <property type="entry name" value="SPERMIDINE_PUTRESCINE TRANSPORT SYSTEM PERMEASE PROTEIN POTC"/>
    <property type="match status" value="1"/>
</dbReference>
<keyword evidence="7 11" id="KW-1133">Transmembrane helix</keyword>
<keyword evidence="4" id="KW-1003">Cell membrane</keyword>
<dbReference type="EMBL" id="FYEH01000009">
    <property type="protein sequence ID" value="SNB72474.1"/>
    <property type="molecule type" value="Genomic_DNA"/>
</dbReference>
<reference evidence="13 14" key="1">
    <citation type="submission" date="2017-06" db="EMBL/GenBank/DDBJ databases">
        <authorList>
            <person name="Kim H.J."/>
            <person name="Triplett B.A."/>
        </authorList>
    </citation>
    <scope>NUCLEOTIDE SEQUENCE [LARGE SCALE GENOMIC DNA]</scope>
    <source>
        <strain evidence="13 14">B29T1</strain>
    </source>
</reference>
<dbReference type="AlphaFoldDB" id="A0A212RJA0"/>
<proteinExistence type="inferred from homology"/>
<keyword evidence="14" id="KW-1185">Reference proteome</keyword>
<evidence type="ECO:0000256" key="5">
    <source>
        <dbReference type="ARBA" id="ARBA00022519"/>
    </source>
</evidence>
<dbReference type="CDD" id="cd06261">
    <property type="entry name" value="TM_PBP2"/>
    <property type="match status" value="1"/>
</dbReference>
<dbReference type="Proteomes" id="UP000197065">
    <property type="component" value="Unassembled WGS sequence"/>
</dbReference>
<evidence type="ECO:0000256" key="7">
    <source>
        <dbReference type="ARBA" id="ARBA00022989"/>
    </source>
</evidence>
<keyword evidence="3 11" id="KW-0813">Transport</keyword>
<organism evidence="13 14">
    <name type="scientific">Arboricoccus pini</name>
    <dbReference type="NCBI Taxonomy" id="1963835"/>
    <lineage>
        <taxon>Bacteria</taxon>
        <taxon>Pseudomonadati</taxon>
        <taxon>Pseudomonadota</taxon>
        <taxon>Alphaproteobacteria</taxon>
        <taxon>Geminicoccales</taxon>
        <taxon>Geminicoccaceae</taxon>
        <taxon>Arboricoccus</taxon>
    </lineage>
</organism>
<evidence type="ECO:0000256" key="1">
    <source>
        <dbReference type="ARBA" id="ARBA00004429"/>
    </source>
</evidence>
<dbReference type="OrthoDB" id="9782004at2"/>
<dbReference type="InterPro" id="IPR051789">
    <property type="entry name" value="Bact_Polyamine_Transport"/>
</dbReference>
<keyword evidence="5" id="KW-0997">Cell inner membrane</keyword>
<comment type="subcellular location">
    <subcellularLocation>
        <location evidence="1">Cell inner membrane</location>
        <topology evidence="1">Multi-pass membrane protein</topology>
    </subcellularLocation>
    <subcellularLocation>
        <location evidence="11">Cell membrane</location>
        <topology evidence="11">Multi-pass membrane protein</topology>
    </subcellularLocation>
</comment>
<evidence type="ECO:0000256" key="4">
    <source>
        <dbReference type="ARBA" id="ARBA00022475"/>
    </source>
</evidence>
<evidence type="ECO:0000256" key="3">
    <source>
        <dbReference type="ARBA" id="ARBA00022448"/>
    </source>
</evidence>
<gene>
    <name evidence="13" type="ORF">SAMN07250955_109105</name>
</gene>
<feature type="transmembrane region" description="Helical" evidence="11">
    <location>
        <begin position="71"/>
        <end position="92"/>
    </location>
</feature>
<comment type="function">
    <text evidence="9">Required for the activity of the bacterial periplasmic transport system of putrescine and spermidine.</text>
</comment>
<feature type="transmembrane region" description="Helical" evidence="11">
    <location>
        <begin position="12"/>
        <end position="37"/>
    </location>
</feature>
<feature type="transmembrane region" description="Helical" evidence="11">
    <location>
        <begin position="136"/>
        <end position="159"/>
    </location>
</feature>
<dbReference type="PANTHER" id="PTHR43848">
    <property type="entry name" value="PUTRESCINE TRANSPORT SYSTEM PERMEASE PROTEIN POTI"/>
    <property type="match status" value="1"/>
</dbReference>
<feature type="domain" description="ABC transmembrane type-1" evidence="12">
    <location>
        <begin position="67"/>
        <end position="259"/>
    </location>
</feature>
<protein>
    <recommendedName>
        <fullName evidence="10">Spermidine/putrescine transport system permease protein PotC</fullName>
    </recommendedName>
</protein>
<dbReference type="RefSeq" id="WP_088562043.1">
    <property type="nucleotide sequence ID" value="NZ_FYEH01000009.1"/>
</dbReference>
<accession>A0A212RJA0</accession>
<dbReference type="SUPFAM" id="SSF161098">
    <property type="entry name" value="MetI-like"/>
    <property type="match status" value="1"/>
</dbReference>
<feature type="transmembrane region" description="Helical" evidence="11">
    <location>
        <begin position="208"/>
        <end position="228"/>
    </location>
</feature>
<dbReference type="Gene3D" id="1.10.3720.10">
    <property type="entry name" value="MetI-like"/>
    <property type="match status" value="1"/>
</dbReference>
<dbReference type="GO" id="GO:0055085">
    <property type="term" value="P:transmembrane transport"/>
    <property type="evidence" value="ECO:0007669"/>
    <property type="project" value="InterPro"/>
</dbReference>
<dbReference type="InterPro" id="IPR000515">
    <property type="entry name" value="MetI-like"/>
</dbReference>